<name>A0A060W105_ONCMY</name>
<dbReference type="PaxDb" id="8022-A0A060W105"/>
<reference evidence="1" key="2">
    <citation type="submission" date="2014-03" db="EMBL/GenBank/DDBJ databases">
        <authorList>
            <person name="Genoscope - CEA"/>
        </authorList>
    </citation>
    <scope>NUCLEOTIDE SEQUENCE</scope>
</reference>
<gene>
    <name evidence="1" type="ORF">GSONMT00077336001</name>
</gene>
<dbReference type="Proteomes" id="UP000193380">
    <property type="component" value="Unassembled WGS sequence"/>
</dbReference>
<sequence>MLLRVTVVDVCRGSLVHARVWARGRSKVILLHPHHQTYQDSCEEGTTKYFPPQETEKTWHGPPDPQMVLQLHHREHPDRRCQRKAHKIVRDSSHPSYRLFSLLLHGKRITPTRQKGKEQSKDNTDCVCVFPSTTHPLQHTYTHTATQCERSAVSRYQGQQRKQWTDYSTEYGQDLSDLPSSLEVVVASLNVIR</sequence>
<dbReference type="AlphaFoldDB" id="A0A060W105"/>
<proteinExistence type="predicted"/>
<organism evidence="1 2">
    <name type="scientific">Oncorhynchus mykiss</name>
    <name type="common">Rainbow trout</name>
    <name type="synonym">Salmo gairdneri</name>
    <dbReference type="NCBI Taxonomy" id="8022"/>
    <lineage>
        <taxon>Eukaryota</taxon>
        <taxon>Metazoa</taxon>
        <taxon>Chordata</taxon>
        <taxon>Craniata</taxon>
        <taxon>Vertebrata</taxon>
        <taxon>Euteleostomi</taxon>
        <taxon>Actinopterygii</taxon>
        <taxon>Neopterygii</taxon>
        <taxon>Teleostei</taxon>
        <taxon>Protacanthopterygii</taxon>
        <taxon>Salmoniformes</taxon>
        <taxon>Salmonidae</taxon>
        <taxon>Salmoninae</taxon>
        <taxon>Oncorhynchus</taxon>
    </lineage>
</organism>
<evidence type="ECO:0000313" key="1">
    <source>
        <dbReference type="EMBL" id="CDQ58225.1"/>
    </source>
</evidence>
<dbReference type="EMBL" id="FR904299">
    <property type="protein sequence ID" value="CDQ58225.1"/>
    <property type="molecule type" value="Genomic_DNA"/>
</dbReference>
<evidence type="ECO:0000313" key="2">
    <source>
        <dbReference type="Proteomes" id="UP000193380"/>
    </source>
</evidence>
<protein>
    <submittedName>
        <fullName evidence="1">Uncharacterized protein</fullName>
    </submittedName>
</protein>
<reference evidence="1" key="1">
    <citation type="journal article" date="2014" name="Nat. Commun.">
        <title>The rainbow trout genome provides novel insights into evolution after whole-genome duplication in vertebrates.</title>
        <authorList>
            <person name="Berthelot C."/>
            <person name="Brunet F."/>
            <person name="Chalopin D."/>
            <person name="Juanchich A."/>
            <person name="Bernard M."/>
            <person name="Noel B."/>
            <person name="Bento P."/>
            <person name="Da Silva C."/>
            <person name="Labadie K."/>
            <person name="Alberti A."/>
            <person name="Aury J.M."/>
            <person name="Louis A."/>
            <person name="Dehais P."/>
            <person name="Bardou P."/>
            <person name="Montfort J."/>
            <person name="Klopp C."/>
            <person name="Cabau C."/>
            <person name="Gaspin C."/>
            <person name="Thorgaard G.H."/>
            <person name="Boussaha M."/>
            <person name="Quillet E."/>
            <person name="Guyomard R."/>
            <person name="Galiana D."/>
            <person name="Bobe J."/>
            <person name="Volff J.N."/>
            <person name="Genet C."/>
            <person name="Wincker P."/>
            <person name="Jaillon O."/>
            <person name="Roest Crollius H."/>
            <person name="Guiguen Y."/>
        </authorList>
    </citation>
    <scope>NUCLEOTIDE SEQUENCE [LARGE SCALE GENOMIC DNA]</scope>
</reference>
<accession>A0A060W105</accession>